<reference evidence="3 4" key="1">
    <citation type="journal article" date="2006" name="Mol. Microbiol.">
        <title>Role of pathogenicity island-associated integrases in the genome plasticity of uropathogenic Escherichia coli strain 536.</title>
        <authorList>
            <person name="Hochhut B."/>
            <person name="Wilde C."/>
            <person name="Balling G."/>
            <person name="Middendorf B."/>
            <person name="Dobrindt U."/>
            <person name="Brzuszkiewicz E."/>
            <person name="Gottschalk G."/>
            <person name="Carniel E."/>
            <person name="Hacker J."/>
        </authorList>
    </citation>
    <scope>NUCLEOTIDE SEQUENCE [LARGE SCALE GENOMIC DNA]</scope>
    <source>
        <strain evidence="4">536 / UPEC</strain>
    </source>
</reference>
<name>A0A454A7T5_ECOL5</name>
<evidence type="ECO:0000313" key="4">
    <source>
        <dbReference type="Proteomes" id="UP000009182"/>
    </source>
</evidence>
<keyword evidence="2" id="KW-0812">Transmembrane</keyword>
<evidence type="ECO:0000256" key="2">
    <source>
        <dbReference type="SAM" id="Phobius"/>
    </source>
</evidence>
<accession>A0A454A7T5</accession>
<proteinExistence type="predicted"/>
<dbReference type="KEGG" id="ecp:ECP_3006"/>
<dbReference type="AlphaFoldDB" id="A0A454A7T5"/>
<feature type="transmembrane region" description="Helical" evidence="2">
    <location>
        <begin position="32"/>
        <end position="52"/>
    </location>
</feature>
<keyword evidence="2" id="KW-1133">Transmembrane helix</keyword>
<feature type="transmembrane region" description="Helical" evidence="2">
    <location>
        <begin position="7"/>
        <end position="26"/>
    </location>
</feature>
<evidence type="ECO:0000313" key="3">
    <source>
        <dbReference type="EMBL" id="ABG70989.1"/>
    </source>
</evidence>
<keyword evidence="2" id="KW-0472">Membrane</keyword>
<feature type="coiled-coil region" evidence="1">
    <location>
        <begin position="73"/>
        <end position="114"/>
    </location>
</feature>
<organism evidence="3 4">
    <name type="scientific">Escherichia coli O6:K15:H31 (strain 536 / UPEC)</name>
    <dbReference type="NCBI Taxonomy" id="362663"/>
    <lineage>
        <taxon>Bacteria</taxon>
        <taxon>Pseudomonadati</taxon>
        <taxon>Pseudomonadota</taxon>
        <taxon>Gammaproteobacteria</taxon>
        <taxon>Enterobacterales</taxon>
        <taxon>Enterobacteriaceae</taxon>
        <taxon>Escherichia</taxon>
    </lineage>
</organism>
<protein>
    <submittedName>
        <fullName evidence="3">Uncharacterized protein</fullName>
    </submittedName>
</protein>
<sequence length="208" mass="23770">MRRFCTVLVLLSMAYFIIGGLFAYLNKLELPIYLNGMAIVGFVMTIVCIYSLSKPAITQSDLEQLEATSLESITKTISELKSLKTNKNSTQEEILDLEKKRKEMELLVKKASMALFFREQLNYHERRILSEIKGSETLNHSLSEIKEIKGKLKALDEEIACDPEVEFLRSILLEASRRTPTLDELTEGMPFIFRIMARSTQLILGNKI</sequence>
<evidence type="ECO:0000256" key="1">
    <source>
        <dbReference type="SAM" id="Coils"/>
    </source>
</evidence>
<keyword evidence="1" id="KW-0175">Coiled coil</keyword>
<dbReference type="EMBL" id="CP000247">
    <property type="protein sequence ID" value="ABG70989.1"/>
    <property type="molecule type" value="Genomic_DNA"/>
</dbReference>
<gene>
    <name evidence="3" type="ordered locus">ECP_3006</name>
</gene>
<dbReference type="Proteomes" id="UP000009182">
    <property type="component" value="Chromosome"/>
</dbReference>